<dbReference type="InterPro" id="IPR036390">
    <property type="entry name" value="WH_DNA-bd_sf"/>
</dbReference>
<dbReference type="Proteomes" id="UP001500368">
    <property type="component" value="Unassembled WGS sequence"/>
</dbReference>
<evidence type="ECO:0000313" key="2">
    <source>
        <dbReference type="EMBL" id="GAA4921420.1"/>
    </source>
</evidence>
<feature type="domain" description="HTH iclR-type" evidence="1">
    <location>
        <begin position="9"/>
        <end position="70"/>
    </location>
</feature>
<dbReference type="InterPro" id="IPR050707">
    <property type="entry name" value="HTH_MetabolicPath_Reg"/>
</dbReference>
<dbReference type="InterPro" id="IPR005471">
    <property type="entry name" value="Tscrpt_reg_IclR_N"/>
</dbReference>
<dbReference type="Pfam" id="PF09339">
    <property type="entry name" value="HTH_IclR"/>
    <property type="match status" value="1"/>
</dbReference>
<protein>
    <recommendedName>
        <fullName evidence="1">HTH iclR-type domain-containing protein</fullName>
    </recommendedName>
</protein>
<dbReference type="Gene3D" id="1.10.10.10">
    <property type="entry name" value="Winged helix-like DNA-binding domain superfamily/Winged helix DNA-binding domain"/>
    <property type="match status" value="1"/>
</dbReference>
<gene>
    <name evidence="2" type="ORF">GCM10025790_17400</name>
</gene>
<dbReference type="SUPFAM" id="SSF46785">
    <property type="entry name" value="Winged helix' DNA-binding domain"/>
    <property type="match status" value="1"/>
</dbReference>
<name>A0ABP9FXT6_9MICC</name>
<dbReference type="PANTHER" id="PTHR30136">
    <property type="entry name" value="HELIX-TURN-HELIX TRANSCRIPTIONAL REGULATOR, ICLR FAMILY"/>
    <property type="match status" value="1"/>
</dbReference>
<comment type="caution">
    <text evidence="2">The sequence shown here is derived from an EMBL/GenBank/DDBJ whole genome shotgun (WGS) entry which is preliminary data.</text>
</comment>
<organism evidence="2 3">
    <name type="scientific">Nesterenkonia rhizosphaerae</name>
    <dbReference type="NCBI Taxonomy" id="1348272"/>
    <lineage>
        <taxon>Bacteria</taxon>
        <taxon>Bacillati</taxon>
        <taxon>Actinomycetota</taxon>
        <taxon>Actinomycetes</taxon>
        <taxon>Micrococcales</taxon>
        <taxon>Micrococcaceae</taxon>
        <taxon>Nesterenkonia</taxon>
    </lineage>
</organism>
<evidence type="ECO:0000259" key="1">
    <source>
        <dbReference type="PROSITE" id="PS51077"/>
    </source>
</evidence>
<dbReference type="PANTHER" id="PTHR30136:SF24">
    <property type="entry name" value="HTH-TYPE TRANSCRIPTIONAL REPRESSOR ALLR"/>
    <property type="match status" value="1"/>
</dbReference>
<dbReference type="RefSeq" id="WP_345477656.1">
    <property type="nucleotide sequence ID" value="NZ_BAABLW010000007.1"/>
</dbReference>
<reference evidence="3" key="1">
    <citation type="journal article" date="2019" name="Int. J. Syst. Evol. Microbiol.">
        <title>The Global Catalogue of Microorganisms (GCM) 10K type strain sequencing project: providing services to taxonomists for standard genome sequencing and annotation.</title>
        <authorList>
            <consortium name="The Broad Institute Genomics Platform"/>
            <consortium name="The Broad Institute Genome Sequencing Center for Infectious Disease"/>
            <person name="Wu L."/>
            <person name="Ma J."/>
        </authorList>
    </citation>
    <scope>NUCLEOTIDE SEQUENCE [LARGE SCALE GENOMIC DNA]</scope>
    <source>
        <strain evidence="3">JCM 19129</strain>
    </source>
</reference>
<dbReference type="SMART" id="SM00346">
    <property type="entry name" value="HTH_ICLR"/>
    <property type="match status" value="1"/>
</dbReference>
<sequence>MSQARRNGVQSVERALEILEVIASRGGATTLSELAQATGLPAATAHRLLRTMTEAGFVVQLKNRSYGLGDKLGPIGEVATLRTR</sequence>
<dbReference type="PROSITE" id="PS51077">
    <property type="entry name" value="HTH_ICLR"/>
    <property type="match status" value="1"/>
</dbReference>
<dbReference type="InterPro" id="IPR036388">
    <property type="entry name" value="WH-like_DNA-bd_sf"/>
</dbReference>
<evidence type="ECO:0000313" key="3">
    <source>
        <dbReference type="Proteomes" id="UP001500368"/>
    </source>
</evidence>
<keyword evidence="3" id="KW-1185">Reference proteome</keyword>
<proteinExistence type="predicted"/>
<dbReference type="EMBL" id="BAABLW010000007">
    <property type="protein sequence ID" value="GAA4921420.1"/>
    <property type="molecule type" value="Genomic_DNA"/>
</dbReference>
<accession>A0ABP9FXT6</accession>